<dbReference type="EMBL" id="AP015037">
    <property type="protein sequence ID" value="BAT85216.1"/>
    <property type="molecule type" value="Genomic_DNA"/>
</dbReference>
<protein>
    <submittedName>
        <fullName evidence="2">Uncharacterized protein</fullName>
    </submittedName>
</protein>
<evidence type="ECO:0000313" key="3">
    <source>
        <dbReference type="Proteomes" id="UP000291084"/>
    </source>
</evidence>
<evidence type="ECO:0000256" key="1">
    <source>
        <dbReference type="SAM" id="MobiDB-lite"/>
    </source>
</evidence>
<keyword evidence="3" id="KW-1185">Reference proteome</keyword>
<evidence type="ECO:0000313" key="2">
    <source>
        <dbReference type="EMBL" id="BAT85216.1"/>
    </source>
</evidence>
<accession>A0A0S3RXA5</accession>
<organism evidence="2 3">
    <name type="scientific">Vigna angularis var. angularis</name>
    <dbReference type="NCBI Taxonomy" id="157739"/>
    <lineage>
        <taxon>Eukaryota</taxon>
        <taxon>Viridiplantae</taxon>
        <taxon>Streptophyta</taxon>
        <taxon>Embryophyta</taxon>
        <taxon>Tracheophyta</taxon>
        <taxon>Spermatophyta</taxon>
        <taxon>Magnoliopsida</taxon>
        <taxon>eudicotyledons</taxon>
        <taxon>Gunneridae</taxon>
        <taxon>Pentapetalae</taxon>
        <taxon>rosids</taxon>
        <taxon>fabids</taxon>
        <taxon>Fabales</taxon>
        <taxon>Fabaceae</taxon>
        <taxon>Papilionoideae</taxon>
        <taxon>50 kb inversion clade</taxon>
        <taxon>NPAAA clade</taxon>
        <taxon>indigoferoid/millettioid clade</taxon>
        <taxon>Phaseoleae</taxon>
        <taxon>Vigna</taxon>
    </lineage>
</organism>
<gene>
    <name evidence="2" type="primary">Vigan.04G273800</name>
    <name evidence="2" type="ORF">VIGAN_04273800</name>
</gene>
<sequence>PLLQMPLESDIKKGTIIEVTGQFWTSVQILDERPNSGRASNFLDERPRTNDPGRALGALDERPIFWTTGRELDERQLGRACTLGERALWRTSWTTGRASTI</sequence>
<feature type="non-terminal residue" evidence="2">
    <location>
        <position position="1"/>
    </location>
</feature>
<feature type="region of interest" description="Disordered" evidence="1">
    <location>
        <begin position="34"/>
        <end position="55"/>
    </location>
</feature>
<dbReference type="Proteomes" id="UP000291084">
    <property type="component" value="Chromosome 4"/>
</dbReference>
<proteinExistence type="predicted"/>
<dbReference type="AlphaFoldDB" id="A0A0S3RXA5"/>
<reference evidence="2 3" key="1">
    <citation type="journal article" date="2015" name="Sci. Rep.">
        <title>The power of single molecule real-time sequencing technology in the de novo assembly of a eukaryotic genome.</title>
        <authorList>
            <person name="Sakai H."/>
            <person name="Naito K."/>
            <person name="Ogiso-Tanaka E."/>
            <person name="Takahashi Y."/>
            <person name="Iseki K."/>
            <person name="Muto C."/>
            <person name="Satou K."/>
            <person name="Teruya K."/>
            <person name="Shiroma A."/>
            <person name="Shimoji M."/>
            <person name="Hirano T."/>
            <person name="Itoh T."/>
            <person name="Kaga A."/>
            <person name="Tomooka N."/>
        </authorList>
    </citation>
    <scope>NUCLEOTIDE SEQUENCE [LARGE SCALE GENOMIC DNA]</scope>
    <source>
        <strain evidence="3">cv. Shumari</strain>
    </source>
</reference>
<name>A0A0S3RXA5_PHAAN</name>